<feature type="domain" description="Condensation" evidence="8">
    <location>
        <begin position="257"/>
        <end position="364"/>
    </location>
</feature>
<dbReference type="GO" id="GO:0004497">
    <property type="term" value="F:monooxygenase activity"/>
    <property type="evidence" value="ECO:0007669"/>
    <property type="project" value="InterPro"/>
</dbReference>
<keyword evidence="3" id="KW-0349">Heme</keyword>
<dbReference type="PANTHER" id="PTHR24305">
    <property type="entry name" value="CYTOCHROME P450"/>
    <property type="match status" value="1"/>
</dbReference>
<dbReference type="SUPFAM" id="SSF48264">
    <property type="entry name" value="Cytochrome P450"/>
    <property type="match status" value="1"/>
</dbReference>
<feature type="region of interest" description="Disordered" evidence="6">
    <location>
        <begin position="181"/>
        <end position="227"/>
    </location>
</feature>
<sequence length="963" mass="106409">MSERDFHIAFANGIIAGHSQSESAELITGLYVAAPGEEFTPAWAHNPRFSHVLLRTGTALGKSADTSSRIEPTGDLLKRAKTRKDVVRAIQFVVLNKIGTMLQLSAEAASDHASLLQQHASSLGVDSLIAVEIQELTPNIDPNAEDAITLEELTKPTAEAPNAAPAPSAPEEAVTPAPDVLEPLAAPSTNTESDSSSTPNSSKDNAEKASNQLTPSSVSPSNGESEAAWAPEKVMPMSYGQSRFWLMSQIVEDPCAFNQHGHQPVQRIFEESTLCLETISAKPSEVEKHFVEMHKTVYNLQKGELMRILLVSISPTQHHLLVGYHHINMDSSSLAVLGYDLQRLYAGQKLPPSRLQYLEFASYQLKRLRNGKKTRVTAKVASQVQALCRKARVTPFHLYTTVLQVLIARLTSMDDFCIGMADANRSEIGATDSVGNFLNLLPIRLKSAMDKTIRIDNEDDPGEGLKCHPSEPWNRVLTRTRRPKAIASTTGAATTSEKRFSAAFMSGAAFVRKSERAAEIAIRPSLSAIMSDAAESAGREPGFSFTILSATLFLIPLYIVWTILYSLFLHRLRSFPGPRIPAVTRIPFWIASLRGNQVRWLHSLHRKHGPVVRFGPSDLSYTGAQAWKDIYGYRKGKKENFKDPKFYPPPESGTPSLSTLNVQEHTTVRRTIAPAFSDRALKEQEPLFQRFADLMVATIRKATGERGKNGVDMVKIYNLTTFDIMAQLTYGESLGLLEASEYTPADRLDKRLARGSDQPDIWNLILDKDGEQGLLTVPQMHSNAQLFMAAGTETSTTLLSGLTYLLLTNPGSMQILTDEIRGAFKLSEQINFDSIARLPYLNACIEEGLRMYPPVPSGFPRVTPEGGNTIVGQWIPPGVSVSVHTTSSYRDPKNFKDPDSMAWHEMRLLLSKVLFNFDLQLCDESRDWADQKVYILWQKKPLMCRAVQVTTTRHPGPGQAAGY</sequence>
<evidence type="ECO:0000256" key="3">
    <source>
        <dbReference type="ARBA" id="ARBA00022617"/>
    </source>
</evidence>
<dbReference type="InterPro" id="IPR023213">
    <property type="entry name" value="CAT-like_dom_sf"/>
</dbReference>
<dbReference type="AlphaFoldDB" id="A0A4Q4SVS8"/>
<evidence type="ECO:0000256" key="6">
    <source>
        <dbReference type="SAM" id="MobiDB-lite"/>
    </source>
</evidence>
<dbReference type="Proteomes" id="UP000293360">
    <property type="component" value="Unassembled WGS sequence"/>
</dbReference>
<accession>A0A4Q4SVS8</accession>
<dbReference type="Pfam" id="PF00067">
    <property type="entry name" value="p450"/>
    <property type="match status" value="2"/>
</dbReference>
<organism evidence="9 10">
    <name type="scientific">Monosporascus ibericus</name>
    <dbReference type="NCBI Taxonomy" id="155417"/>
    <lineage>
        <taxon>Eukaryota</taxon>
        <taxon>Fungi</taxon>
        <taxon>Dikarya</taxon>
        <taxon>Ascomycota</taxon>
        <taxon>Pezizomycotina</taxon>
        <taxon>Sordariomycetes</taxon>
        <taxon>Xylariomycetidae</taxon>
        <taxon>Xylariales</taxon>
        <taxon>Xylariales incertae sedis</taxon>
        <taxon>Monosporascus</taxon>
    </lineage>
</organism>
<dbReference type="GO" id="GO:0020037">
    <property type="term" value="F:heme binding"/>
    <property type="evidence" value="ECO:0007669"/>
    <property type="project" value="InterPro"/>
</dbReference>
<gene>
    <name evidence="9" type="ORF">DL764_010045</name>
</gene>
<dbReference type="InterPro" id="IPR001128">
    <property type="entry name" value="Cyt_P450"/>
</dbReference>
<evidence type="ECO:0000259" key="8">
    <source>
        <dbReference type="Pfam" id="PF00668"/>
    </source>
</evidence>
<evidence type="ECO:0000256" key="4">
    <source>
        <dbReference type="ARBA" id="ARBA00022723"/>
    </source>
</evidence>
<dbReference type="SUPFAM" id="SSF52777">
    <property type="entry name" value="CoA-dependent acyltransferases"/>
    <property type="match status" value="2"/>
</dbReference>
<dbReference type="InterPro" id="IPR036396">
    <property type="entry name" value="Cyt_P450_sf"/>
</dbReference>
<dbReference type="Gene3D" id="3.30.559.10">
    <property type="entry name" value="Chloramphenicol acetyltransferase-like domain"/>
    <property type="match status" value="1"/>
</dbReference>
<evidence type="ECO:0000256" key="5">
    <source>
        <dbReference type="ARBA" id="ARBA00023004"/>
    </source>
</evidence>
<keyword evidence="5" id="KW-0408">Iron</keyword>
<evidence type="ECO:0000256" key="1">
    <source>
        <dbReference type="ARBA" id="ARBA00001971"/>
    </source>
</evidence>
<keyword evidence="7" id="KW-0472">Membrane</keyword>
<comment type="similarity">
    <text evidence="2">Belongs to the cytochrome P450 family.</text>
</comment>
<dbReference type="EMBL" id="QJNU01001136">
    <property type="protein sequence ID" value="RYO79135.1"/>
    <property type="molecule type" value="Genomic_DNA"/>
</dbReference>
<dbReference type="InterPro" id="IPR001242">
    <property type="entry name" value="Condensation_dom"/>
</dbReference>
<dbReference type="Pfam" id="PF00668">
    <property type="entry name" value="Condensation"/>
    <property type="match status" value="2"/>
</dbReference>
<dbReference type="InterPro" id="IPR050121">
    <property type="entry name" value="Cytochrome_P450_monoxygenase"/>
</dbReference>
<dbReference type="Gene3D" id="1.10.630.10">
    <property type="entry name" value="Cytochrome P450"/>
    <property type="match status" value="2"/>
</dbReference>
<name>A0A4Q4SVS8_9PEZI</name>
<evidence type="ECO:0000256" key="2">
    <source>
        <dbReference type="ARBA" id="ARBA00010617"/>
    </source>
</evidence>
<feature type="transmembrane region" description="Helical" evidence="7">
    <location>
        <begin position="545"/>
        <end position="569"/>
    </location>
</feature>
<comment type="caution">
    <text evidence="9">The sequence shown here is derived from an EMBL/GenBank/DDBJ whole genome shotgun (WGS) entry which is preliminary data.</text>
</comment>
<dbReference type="PANTHER" id="PTHR24305:SF210">
    <property type="entry name" value="CYTOCHROME P450 MONOOXYGENASE ASQL-RELATED"/>
    <property type="match status" value="1"/>
</dbReference>
<dbReference type="GO" id="GO:0005506">
    <property type="term" value="F:iron ion binding"/>
    <property type="evidence" value="ECO:0007669"/>
    <property type="project" value="InterPro"/>
</dbReference>
<feature type="domain" description="Condensation" evidence="8">
    <location>
        <begin position="375"/>
        <end position="452"/>
    </location>
</feature>
<dbReference type="Gene3D" id="3.30.559.30">
    <property type="entry name" value="Nonribosomal peptide synthetase, condensation domain"/>
    <property type="match status" value="1"/>
</dbReference>
<dbReference type="OrthoDB" id="1470350at2759"/>
<proteinExistence type="inferred from homology"/>
<keyword evidence="4" id="KW-0479">Metal-binding</keyword>
<feature type="compositionally biased region" description="Low complexity" evidence="6">
    <location>
        <begin position="187"/>
        <end position="203"/>
    </location>
</feature>
<feature type="compositionally biased region" description="Polar residues" evidence="6">
    <location>
        <begin position="208"/>
        <end position="224"/>
    </location>
</feature>
<keyword evidence="7" id="KW-1133">Transmembrane helix</keyword>
<evidence type="ECO:0000256" key="7">
    <source>
        <dbReference type="SAM" id="Phobius"/>
    </source>
</evidence>
<keyword evidence="10" id="KW-1185">Reference proteome</keyword>
<dbReference type="GO" id="GO:0016705">
    <property type="term" value="F:oxidoreductase activity, acting on paired donors, with incorporation or reduction of molecular oxygen"/>
    <property type="evidence" value="ECO:0007669"/>
    <property type="project" value="InterPro"/>
</dbReference>
<keyword evidence="7" id="KW-0812">Transmembrane</keyword>
<evidence type="ECO:0000313" key="9">
    <source>
        <dbReference type="EMBL" id="RYO79135.1"/>
    </source>
</evidence>
<dbReference type="STRING" id="155417.A0A4Q4SVS8"/>
<dbReference type="CDD" id="cd11058">
    <property type="entry name" value="CYP60B-like"/>
    <property type="match status" value="1"/>
</dbReference>
<comment type="cofactor">
    <cofactor evidence="1">
        <name>heme</name>
        <dbReference type="ChEBI" id="CHEBI:30413"/>
    </cofactor>
</comment>
<evidence type="ECO:0000313" key="10">
    <source>
        <dbReference type="Proteomes" id="UP000293360"/>
    </source>
</evidence>
<protein>
    <recommendedName>
        <fullName evidence="8">Condensation domain-containing protein</fullName>
    </recommendedName>
</protein>
<reference evidence="9 10" key="1">
    <citation type="submission" date="2018-06" db="EMBL/GenBank/DDBJ databases">
        <title>Complete Genomes of Monosporascus.</title>
        <authorList>
            <person name="Robinson A.J."/>
            <person name="Natvig D.O."/>
        </authorList>
    </citation>
    <scope>NUCLEOTIDE SEQUENCE [LARGE SCALE GENOMIC DNA]</scope>
    <source>
        <strain evidence="9 10">CBS 110550</strain>
    </source>
</reference>